<feature type="transmembrane region" description="Helical" evidence="3">
    <location>
        <begin position="127"/>
        <end position="146"/>
    </location>
</feature>
<evidence type="ECO:0000313" key="6">
    <source>
        <dbReference type="Proteomes" id="UP000182740"/>
    </source>
</evidence>
<sequence length="428" mass="43649">MKVVDGQYGTRRPSTTARAAAPPPPRRGPLLVTAAFAALGGSLVPAAAVPALWRIWQFYAMLFGLFAAVELVAVVVVLGWPTRRTARAGALTAAASLALWVAARPLGLLTRFDPWQPADTVAGFTDYVAAALQVVAVFGFLVVARRRARPRPSALRRVSAWIVLFPVLLLVLATGTAATVAAGDGITAPAASPLLDGGTVEYCRPDGIPLEMDITRPRPAAGPAPVALFLHGGGFVTGNRRPAGPGALLAGARLVPLRDALTARGFAVASIDYRLAPAARWPAPLTDARCAVRFLEANAATLHLDPARVTVLGTGTGGTLASLLGVAREAGSTIRAVAALNAPAAFDLAGEDPLTRASILLALGRAPATLRSASPLAYPAAGAPPFLIGQGGRESADFAAHLREAGVPVTTGDGDPAAVADFLAAAAG</sequence>
<dbReference type="GO" id="GO:0016787">
    <property type="term" value="F:hydrolase activity"/>
    <property type="evidence" value="ECO:0007669"/>
    <property type="project" value="UniProtKB-KW"/>
</dbReference>
<evidence type="ECO:0000256" key="1">
    <source>
        <dbReference type="ARBA" id="ARBA00022801"/>
    </source>
</evidence>
<keyword evidence="3" id="KW-0812">Transmembrane</keyword>
<dbReference type="AlphaFoldDB" id="A0A1K1SL91"/>
<keyword evidence="6" id="KW-1185">Reference proteome</keyword>
<feature type="transmembrane region" description="Helical" evidence="3">
    <location>
        <begin position="88"/>
        <end position="107"/>
    </location>
</feature>
<dbReference type="OrthoDB" id="9803828at2"/>
<feature type="compositionally biased region" description="Low complexity" evidence="2">
    <location>
        <begin position="10"/>
        <end position="20"/>
    </location>
</feature>
<dbReference type="EMBL" id="FPJG01000006">
    <property type="protein sequence ID" value="SFW85099.1"/>
    <property type="molecule type" value="Genomic_DNA"/>
</dbReference>
<dbReference type="InterPro" id="IPR050300">
    <property type="entry name" value="GDXG_lipolytic_enzyme"/>
</dbReference>
<dbReference type="InterPro" id="IPR029058">
    <property type="entry name" value="AB_hydrolase_fold"/>
</dbReference>
<feature type="transmembrane region" description="Helical" evidence="3">
    <location>
        <begin position="158"/>
        <end position="182"/>
    </location>
</feature>
<dbReference type="Pfam" id="PF20434">
    <property type="entry name" value="BD-FAE"/>
    <property type="match status" value="1"/>
</dbReference>
<dbReference type="Proteomes" id="UP000182740">
    <property type="component" value="Unassembled WGS sequence"/>
</dbReference>
<name>A0A1K1SL91_9PSEU</name>
<dbReference type="InterPro" id="IPR049492">
    <property type="entry name" value="BD-FAE-like_dom"/>
</dbReference>
<keyword evidence="1" id="KW-0378">Hydrolase</keyword>
<feature type="transmembrane region" description="Helical" evidence="3">
    <location>
        <begin position="59"/>
        <end position="81"/>
    </location>
</feature>
<evidence type="ECO:0000259" key="4">
    <source>
        <dbReference type="Pfam" id="PF20434"/>
    </source>
</evidence>
<reference evidence="6" key="1">
    <citation type="submission" date="2016-11" db="EMBL/GenBank/DDBJ databases">
        <authorList>
            <person name="Varghese N."/>
            <person name="Submissions S."/>
        </authorList>
    </citation>
    <scope>NUCLEOTIDE SEQUENCE [LARGE SCALE GENOMIC DNA]</scope>
    <source>
        <strain evidence="6">DSM 44671</strain>
    </source>
</reference>
<feature type="transmembrane region" description="Helical" evidence="3">
    <location>
        <begin position="30"/>
        <end position="53"/>
    </location>
</feature>
<keyword evidence="3" id="KW-1133">Transmembrane helix</keyword>
<protein>
    <submittedName>
        <fullName evidence="5">Acetyl esterase/lipase</fullName>
    </submittedName>
</protein>
<evidence type="ECO:0000313" key="5">
    <source>
        <dbReference type="EMBL" id="SFW85099.1"/>
    </source>
</evidence>
<dbReference type="RefSeq" id="WP_072479439.1">
    <property type="nucleotide sequence ID" value="NZ_FPJG01000006.1"/>
</dbReference>
<accession>A0A1K1SL91</accession>
<gene>
    <name evidence="5" type="ORF">SAMN04489730_6042</name>
</gene>
<feature type="domain" description="BD-FAE-like" evidence="4">
    <location>
        <begin position="212"/>
        <end position="392"/>
    </location>
</feature>
<keyword evidence="3" id="KW-0472">Membrane</keyword>
<feature type="region of interest" description="Disordered" evidence="2">
    <location>
        <begin position="1"/>
        <end position="26"/>
    </location>
</feature>
<evidence type="ECO:0000256" key="2">
    <source>
        <dbReference type="SAM" id="MobiDB-lite"/>
    </source>
</evidence>
<dbReference type="STRING" id="546364.SAMN04489730_6042"/>
<dbReference type="Gene3D" id="3.40.50.1820">
    <property type="entry name" value="alpha/beta hydrolase"/>
    <property type="match status" value="1"/>
</dbReference>
<dbReference type="PANTHER" id="PTHR48081:SF13">
    <property type="entry name" value="ALPHA_BETA HYDROLASE"/>
    <property type="match status" value="1"/>
</dbReference>
<organism evidence="5 6">
    <name type="scientific">Amycolatopsis australiensis</name>
    <dbReference type="NCBI Taxonomy" id="546364"/>
    <lineage>
        <taxon>Bacteria</taxon>
        <taxon>Bacillati</taxon>
        <taxon>Actinomycetota</taxon>
        <taxon>Actinomycetes</taxon>
        <taxon>Pseudonocardiales</taxon>
        <taxon>Pseudonocardiaceae</taxon>
        <taxon>Amycolatopsis</taxon>
    </lineage>
</organism>
<evidence type="ECO:0000256" key="3">
    <source>
        <dbReference type="SAM" id="Phobius"/>
    </source>
</evidence>
<dbReference type="SUPFAM" id="SSF53474">
    <property type="entry name" value="alpha/beta-Hydrolases"/>
    <property type="match status" value="1"/>
</dbReference>
<dbReference type="PANTHER" id="PTHR48081">
    <property type="entry name" value="AB HYDROLASE SUPERFAMILY PROTEIN C4A8.06C"/>
    <property type="match status" value="1"/>
</dbReference>
<proteinExistence type="predicted"/>